<keyword evidence="3" id="KW-1185">Reference proteome</keyword>
<dbReference type="AlphaFoldDB" id="A0A8S0WIZ6"/>
<dbReference type="InterPro" id="IPR032675">
    <property type="entry name" value="LRR_dom_sf"/>
</dbReference>
<dbReference type="Gene3D" id="3.80.10.10">
    <property type="entry name" value="Ribonuclease Inhibitor"/>
    <property type="match status" value="1"/>
</dbReference>
<evidence type="ECO:0000259" key="1">
    <source>
        <dbReference type="Pfam" id="PF12937"/>
    </source>
</evidence>
<evidence type="ECO:0000313" key="3">
    <source>
        <dbReference type="Proteomes" id="UP000467700"/>
    </source>
</evidence>
<gene>
    <name evidence="2" type="ORF">AAE3_LOCUS13115</name>
</gene>
<evidence type="ECO:0000313" key="2">
    <source>
        <dbReference type="EMBL" id="CAA7270860.1"/>
    </source>
</evidence>
<dbReference type="Proteomes" id="UP000467700">
    <property type="component" value="Unassembled WGS sequence"/>
</dbReference>
<sequence>MQTCPNCGIDVLNIPKTTDLSPIASLLTTNNPPEPQDEAIASELIASSAAWIVQIDGLITQVHHILDGLISCRAEYEYHSHLHKNVIRNIRRIPAEILVEIFLQTIIDSDPNDIWAVIKVCRHWREVALAAPTLWSIFPFNPSILPTAILSCLSRSLQLSRPAPLNLSISGKPSYPICPLQFFISPDSKQITGLTVHDPLHSSQSKLFWSSNPLLVQWDSLRSLKLQFPSAEPLGAVPITVFQHAPLLQDVDLNFTDRQNISSIMSNVLLPWSQLCKLSISNTALDGVFTILQVAPELEECHIESTDRSMPSNIPTLSHQFLMMLHVTVWNTEVTHGIFHHLTLPSLRKLSVDGCALDISVICALIKRSSCRLTFLNLPTANPLMADDSPSLQHLFSLLPDVTELCIYISLASFDRIGARLAPMLLPQLRHLCLEGTGSSKRCDLAALRNIAYTNVLPLETIIFTTEGRPLYELIPHSPNYKDPQIRILHQWNCQLVELTRSIHDVGAMKDDSAFHRDLSRILSLMSSESETGMSGEYLCHKTGRGVFSRLQGLLEQVPESLHLCISAILALWLPRIQEYKSYRWMENSLARTTVYTRRQGSLYVKVRDREKDRFASFGLKDGHLTLPLRYYG</sequence>
<name>A0A8S0WIZ6_CYCAE</name>
<dbReference type="SUPFAM" id="SSF81383">
    <property type="entry name" value="F-box domain"/>
    <property type="match status" value="1"/>
</dbReference>
<dbReference type="EMBL" id="CACVBS010000099">
    <property type="protein sequence ID" value="CAA7270860.1"/>
    <property type="molecule type" value="Genomic_DNA"/>
</dbReference>
<dbReference type="OrthoDB" id="3365698at2759"/>
<accession>A0A8S0WIZ6</accession>
<proteinExistence type="predicted"/>
<dbReference type="Gene3D" id="1.20.1280.50">
    <property type="match status" value="1"/>
</dbReference>
<comment type="caution">
    <text evidence="2">The sequence shown here is derived from an EMBL/GenBank/DDBJ whole genome shotgun (WGS) entry which is preliminary data.</text>
</comment>
<dbReference type="InterPro" id="IPR001810">
    <property type="entry name" value="F-box_dom"/>
</dbReference>
<dbReference type="SUPFAM" id="SSF52047">
    <property type="entry name" value="RNI-like"/>
    <property type="match status" value="1"/>
</dbReference>
<organism evidence="2 3">
    <name type="scientific">Cyclocybe aegerita</name>
    <name type="common">Black poplar mushroom</name>
    <name type="synonym">Agrocybe aegerita</name>
    <dbReference type="NCBI Taxonomy" id="1973307"/>
    <lineage>
        <taxon>Eukaryota</taxon>
        <taxon>Fungi</taxon>
        <taxon>Dikarya</taxon>
        <taxon>Basidiomycota</taxon>
        <taxon>Agaricomycotina</taxon>
        <taxon>Agaricomycetes</taxon>
        <taxon>Agaricomycetidae</taxon>
        <taxon>Agaricales</taxon>
        <taxon>Agaricineae</taxon>
        <taxon>Bolbitiaceae</taxon>
        <taxon>Cyclocybe</taxon>
    </lineage>
</organism>
<reference evidence="2 3" key="1">
    <citation type="submission" date="2020-01" db="EMBL/GenBank/DDBJ databases">
        <authorList>
            <person name="Gupta K D."/>
        </authorList>
    </citation>
    <scope>NUCLEOTIDE SEQUENCE [LARGE SCALE GENOMIC DNA]</scope>
</reference>
<dbReference type="InterPro" id="IPR036047">
    <property type="entry name" value="F-box-like_dom_sf"/>
</dbReference>
<dbReference type="Pfam" id="PF12937">
    <property type="entry name" value="F-box-like"/>
    <property type="match status" value="1"/>
</dbReference>
<protein>
    <recommendedName>
        <fullName evidence="1">F-box domain-containing protein</fullName>
    </recommendedName>
</protein>
<feature type="domain" description="F-box" evidence="1">
    <location>
        <begin position="91"/>
        <end position="135"/>
    </location>
</feature>